<dbReference type="Proteomes" id="UP000027361">
    <property type="component" value="Unassembled WGS sequence"/>
</dbReference>
<organism evidence="3 4">
    <name type="scientific">Tilletiaria anomala (strain ATCC 24038 / CBS 436.72 / UBC 951)</name>
    <dbReference type="NCBI Taxonomy" id="1037660"/>
    <lineage>
        <taxon>Eukaryota</taxon>
        <taxon>Fungi</taxon>
        <taxon>Dikarya</taxon>
        <taxon>Basidiomycota</taxon>
        <taxon>Ustilaginomycotina</taxon>
        <taxon>Exobasidiomycetes</taxon>
        <taxon>Georgefischeriales</taxon>
        <taxon>Tilletiariaceae</taxon>
        <taxon>Tilletiaria</taxon>
    </lineage>
</organism>
<keyword evidence="4" id="KW-1185">Reference proteome</keyword>
<proteinExistence type="predicted"/>
<evidence type="ECO:0000313" key="4">
    <source>
        <dbReference type="Proteomes" id="UP000027361"/>
    </source>
</evidence>
<feature type="region of interest" description="Disordered" evidence="1">
    <location>
        <begin position="46"/>
        <end position="81"/>
    </location>
</feature>
<sequence>MRRENGGRGWGESGSNTCNHASISAHPHCSCSHLRSSPPIYPSYPTVTRHSSACSPTPFLPSVSPPSLDSSSCGLTRGSGPAPSIPCDGRLLSSVGAAGSSTFPPRPGAMAQLVLFDLVGVLISSRGLILLTFALVDAETEPRGFAKP</sequence>
<dbReference type="GeneID" id="25261929"/>
<evidence type="ECO:0000256" key="1">
    <source>
        <dbReference type="SAM" id="MobiDB-lite"/>
    </source>
</evidence>
<dbReference type="EMBL" id="JMSN01000089">
    <property type="protein sequence ID" value="KDN40615.1"/>
    <property type="molecule type" value="Genomic_DNA"/>
</dbReference>
<dbReference type="AlphaFoldDB" id="A0A066VPU7"/>
<accession>A0A066VPU7</accession>
<dbReference type="RefSeq" id="XP_013241458.1">
    <property type="nucleotide sequence ID" value="XM_013386004.1"/>
</dbReference>
<keyword evidence="2" id="KW-1133">Transmembrane helix</keyword>
<dbReference type="HOGENOM" id="CLU_1760060_0_0_1"/>
<feature type="transmembrane region" description="Helical" evidence="2">
    <location>
        <begin position="113"/>
        <end position="136"/>
    </location>
</feature>
<protein>
    <submittedName>
        <fullName evidence="3">Uncharacterized protein</fullName>
    </submittedName>
</protein>
<name>A0A066VPU7_TILAU</name>
<comment type="caution">
    <text evidence="3">The sequence shown here is derived from an EMBL/GenBank/DDBJ whole genome shotgun (WGS) entry which is preliminary data.</text>
</comment>
<evidence type="ECO:0000313" key="3">
    <source>
        <dbReference type="EMBL" id="KDN40615.1"/>
    </source>
</evidence>
<evidence type="ECO:0000256" key="2">
    <source>
        <dbReference type="SAM" id="Phobius"/>
    </source>
</evidence>
<gene>
    <name evidence="3" type="ORF">K437DRAFT_185389</name>
</gene>
<reference evidence="3 4" key="1">
    <citation type="submission" date="2014-05" db="EMBL/GenBank/DDBJ databases">
        <title>Draft genome sequence of a rare smut relative, Tilletiaria anomala UBC 951.</title>
        <authorList>
            <consortium name="DOE Joint Genome Institute"/>
            <person name="Toome M."/>
            <person name="Kuo A."/>
            <person name="Henrissat B."/>
            <person name="Lipzen A."/>
            <person name="Tritt A."/>
            <person name="Yoshinaga Y."/>
            <person name="Zane M."/>
            <person name="Barry K."/>
            <person name="Grigoriev I.V."/>
            <person name="Spatafora J.W."/>
            <person name="Aimea M.C."/>
        </authorList>
    </citation>
    <scope>NUCLEOTIDE SEQUENCE [LARGE SCALE GENOMIC DNA]</scope>
    <source>
        <strain evidence="3 4">UBC 951</strain>
    </source>
</reference>
<dbReference type="OrthoDB" id="440755at2759"/>
<keyword evidence="2" id="KW-0812">Transmembrane</keyword>
<dbReference type="InParanoid" id="A0A066VPU7"/>
<feature type="compositionally biased region" description="Low complexity" evidence="1">
    <location>
        <begin position="55"/>
        <end position="72"/>
    </location>
</feature>
<keyword evidence="2" id="KW-0472">Membrane</keyword>